<sequence>MTEPSTLDGLAAVLWDMDGTLVDSEKLWDVALYEAVETLGGTLSEEQRLSLVGSNMDDTAAFLLEVCGKPVTRESIAEMGEWIRKRTANLFDGPLPWRPGAQELLELLRANGVPMALVTSTERSLTELALNTIGREYFAATVCGDEVDGLNKPDARPYRLATELLGVPASRCVAIEDSPPGAASAAAAGCTVVVIPNDVDVEPGERRVFRSSLVGLDVPTLTALLP</sequence>
<dbReference type="SUPFAM" id="SSF56784">
    <property type="entry name" value="HAD-like"/>
    <property type="match status" value="1"/>
</dbReference>
<dbReference type="OrthoDB" id="9797743at2"/>
<dbReference type="PANTHER" id="PTHR18901">
    <property type="entry name" value="2-DEOXYGLUCOSE-6-PHOSPHATE PHOSPHATASE 2"/>
    <property type="match status" value="1"/>
</dbReference>
<comment type="caution">
    <text evidence="1">The sequence shown here is derived from an EMBL/GenBank/DDBJ whole genome shotgun (WGS) entry which is preliminary data.</text>
</comment>
<evidence type="ECO:0000313" key="2">
    <source>
        <dbReference type="Proteomes" id="UP000215563"/>
    </source>
</evidence>
<protein>
    <submittedName>
        <fullName evidence="1">HAD family hydrolase</fullName>
    </submittedName>
</protein>
<keyword evidence="2" id="KW-1185">Reference proteome</keyword>
<dbReference type="PANTHER" id="PTHR18901:SF38">
    <property type="entry name" value="PSEUDOURIDINE-5'-PHOSPHATASE"/>
    <property type="match status" value="1"/>
</dbReference>
<organism evidence="1 2">
    <name type="scientific">Amycolatopsis alba DSM 44262</name>
    <dbReference type="NCBI Taxonomy" id="1125972"/>
    <lineage>
        <taxon>Bacteria</taxon>
        <taxon>Bacillati</taxon>
        <taxon>Actinomycetota</taxon>
        <taxon>Actinomycetes</taxon>
        <taxon>Pseudonocardiales</taxon>
        <taxon>Pseudonocardiaceae</taxon>
        <taxon>Amycolatopsis</taxon>
    </lineage>
</organism>
<gene>
    <name evidence="1" type="ORF">CFP75_04415</name>
</gene>
<dbReference type="SFLD" id="SFLDG01129">
    <property type="entry name" value="C1.5:_HAD__Beta-PGM__Phosphata"/>
    <property type="match status" value="1"/>
</dbReference>
<dbReference type="PRINTS" id="PR00413">
    <property type="entry name" value="HADHALOGNASE"/>
</dbReference>
<dbReference type="GO" id="GO:0016787">
    <property type="term" value="F:hydrolase activity"/>
    <property type="evidence" value="ECO:0007669"/>
    <property type="project" value="UniProtKB-KW"/>
</dbReference>
<keyword evidence="1" id="KW-0378">Hydrolase</keyword>
<dbReference type="InterPro" id="IPR023214">
    <property type="entry name" value="HAD_sf"/>
</dbReference>
<dbReference type="NCBIfam" id="TIGR01509">
    <property type="entry name" value="HAD-SF-IA-v3"/>
    <property type="match status" value="1"/>
</dbReference>
<dbReference type="Pfam" id="PF00702">
    <property type="entry name" value="Hydrolase"/>
    <property type="match status" value="1"/>
</dbReference>
<dbReference type="InterPro" id="IPR036412">
    <property type="entry name" value="HAD-like_sf"/>
</dbReference>
<dbReference type="EMBL" id="NMQU01000013">
    <property type="protein sequence ID" value="OXM54320.1"/>
    <property type="molecule type" value="Genomic_DNA"/>
</dbReference>
<dbReference type="InterPro" id="IPR023198">
    <property type="entry name" value="PGP-like_dom2"/>
</dbReference>
<dbReference type="Gene3D" id="3.40.50.1000">
    <property type="entry name" value="HAD superfamily/HAD-like"/>
    <property type="match status" value="1"/>
</dbReference>
<evidence type="ECO:0000313" key="1">
    <source>
        <dbReference type="EMBL" id="OXM54320.1"/>
    </source>
</evidence>
<reference evidence="1 2" key="1">
    <citation type="submission" date="2017-07" db="EMBL/GenBank/DDBJ databases">
        <title>Amycolatopsis alba DSM 44262 Genome sequencing and assembly.</title>
        <authorList>
            <person name="Kaur N."/>
            <person name="Mayilraj S."/>
        </authorList>
    </citation>
    <scope>NUCLEOTIDE SEQUENCE [LARGE SCALE GENOMIC DNA]</scope>
    <source>
        <strain evidence="1 2">DSM 44262</strain>
    </source>
</reference>
<proteinExistence type="predicted"/>
<dbReference type="InterPro" id="IPR006439">
    <property type="entry name" value="HAD-SF_hydro_IA"/>
</dbReference>
<accession>A0A229S607</accession>
<dbReference type="RefSeq" id="WP_020635141.1">
    <property type="nucleotide sequence ID" value="NZ_KB913032.1"/>
</dbReference>
<dbReference type="AlphaFoldDB" id="A0A229S607"/>
<dbReference type="Proteomes" id="UP000215563">
    <property type="component" value="Unassembled WGS sequence"/>
</dbReference>
<dbReference type="SFLD" id="SFLDS00003">
    <property type="entry name" value="Haloacid_Dehalogenase"/>
    <property type="match status" value="1"/>
</dbReference>
<dbReference type="Gene3D" id="1.10.150.240">
    <property type="entry name" value="Putative phosphatase, domain 2"/>
    <property type="match status" value="1"/>
</dbReference>
<name>A0A229S607_AMYAL</name>
<dbReference type="CDD" id="cd07505">
    <property type="entry name" value="HAD_BPGM-like"/>
    <property type="match status" value="1"/>
</dbReference>